<feature type="region of interest" description="Disordered" evidence="2">
    <location>
        <begin position="395"/>
        <end position="507"/>
    </location>
</feature>
<evidence type="ECO:0000313" key="3">
    <source>
        <dbReference type="EnsemblPlants" id="AUR62002718-RA:cds"/>
    </source>
</evidence>
<name>A0A803KUL0_CHEQI</name>
<feature type="compositionally biased region" description="Polar residues" evidence="2">
    <location>
        <begin position="445"/>
        <end position="466"/>
    </location>
</feature>
<keyword evidence="1" id="KW-0175">Coiled coil</keyword>
<protein>
    <submittedName>
        <fullName evidence="3">Uncharacterized protein</fullName>
    </submittedName>
</protein>
<feature type="compositionally biased region" description="Low complexity" evidence="2">
    <location>
        <begin position="467"/>
        <end position="485"/>
    </location>
</feature>
<feature type="region of interest" description="Disordered" evidence="2">
    <location>
        <begin position="296"/>
        <end position="374"/>
    </location>
</feature>
<feature type="compositionally biased region" description="Pro residues" evidence="2">
    <location>
        <begin position="401"/>
        <end position="411"/>
    </location>
</feature>
<organism evidence="3 4">
    <name type="scientific">Chenopodium quinoa</name>
    <name type="common">Quinoa</name>
    <dbReference type="NCBI Taxonomy" id="63459"/>
    <lineage>
        <taxon>Eukaryota</taxon>
        <taxon>Viridiplantae</taxon>
        <taxon>Streptophyta</taxon>
        <taxon>Embryophyta</taxon>
        <taxon>Tracheophyta</taxon>
        <taxon>Spermatophyta</taxon>
        <taxon>Magnoliopsida</taxon>
        <taxon>eudicotyledons</taxon>
        <taxon>Gunneridae</taxon>
        <taxon>Pentapetalae</taxon>
        <taxon>Caryophyllales</taxon>
        <taxon>Chenopodiaceae</taxon>
        <taxon>Chenopodioideae</taxon>
        <taxon>Atripliceae</taxon>
        <taxon>Chenopodium</taxon>
    </lineage>
</organism>
<dbReference type="CDD" id="cd22541">
    <property type="entry name" value="SP5_N"/>
    <property type="match status" value="1"/>
</dbReference>
<proteinExistence type="predicted"/>
<feature type="coiled-coil region" evidence="1">
    <location>
        <begin position="1037"/>
        <end position="1064"/>
    </location>
</feature>
<dbReference type="AlphaFoldDB" id="A0A803KUL0"/>
<reference evidence="3" key="2">
    <citation type="submission" date="2021-03" db="UniProtKB">
        <authorList>
            <consortium name="EnsemblPlants"/>
        </authorList>
    </citation>
    <scope>IDENTIFICATION</scope>
</reference>
<feature type="region of interest" description="Disordered" evidence="2">
    <location>
        <begin position="85"/>
        <end position="120"/>
    </location>
</feature>
<feature type="compositionally biased region" description="Polar residues" evidence="2">
    <location>
        <begin position="348"/>
        <end position="360"/>
    </location>
</feature>
<dbReference type="PANTHER" id="PTHR48258">
    <property type="entry name" value="DUF4218 DOMAIN-CONTAINING PROTEIN-RELATED"/>
    <property type="match status" value="1"/>
</dbReference>
<evidence type="ECO:0000256" key="2">
    <source>
        <dbReference type="SAM" id="MobiDB-lite"/>
    </source>
</evidence>
<dbReference type="PANTHER" id="PTHR48258:SF12">
    <property type="entry name" value="TRANSPOSON PROTEIN, CACTA, EN_SPM SUB-CLASS"/>
    <property type="match status" value="1"/>
</dbReference>
<feature type="compositionally biased region" description="Basic and acidic residues" evidence="2">
    <location>
        <begin position="101"/>
        <end position="112"/>
    </location>
</feature>
<dbReference type="Gramene" id="AUR62002718-RA">
    <property type="protein sequence ID" value="AUR62002718-RA:cds"/>
    <property type="gene ID" value="AUR62002718"/>
</dbReference>
<evidence type="ECO:0000313" key="4">
    <source>
        <dbReference type="Proteomes" id="UP000596660"/>
    </source>
</evidence>
<sequence length="1068" mass="120446">MKLGIVVLSQNESEGIELRSYWSSYNKDAGQRESKLQTANSFDGNEEYGLAPVPASGTLLGMGNSRDDRSAREALEGKNIKSHLWIDPQGDIPPAPYTMSNEEKERPRRNEDGVADDENYLFNSGGRVVGKKENVRLDDRSLKQAHRYVLLHSDEVTPVLDEFITLKRQGNEVGGSQANESIENQWIINEFPDWLLSQVNNLNDSTVEGKLRKALARGLSNRVRRMKSLFINGYKFDITDREKFRTTQNSGIMVEAEGQQYYGKLKDIFELDYYVLEKMTYRSKRARDILAAATKGRDTLSSQPPNTTIADQSSGSEAASPPTKKQAVGSLKFDEVQNEKWGPFGPPKTTTSAQSPSINPESIWKKPPTTPTPSLIMEAAKDKQGCSQKTTPKLTAIVSPNMPPNMPPIAPEPFRHPSTSSSATHQPFRHPSTCSPATHQPFRHPSTSSPATHQQFDLHQPSKQGLQNQASSAAKSSNAAPQNKNQTQQNIGEASKEVPKKSKSLRHNLLPDWREDIEFDDKEEVLTIDDKGNTTLVSGVIHPVDVLNAKGFKYVVEFNDLCQPIRKGGHVLIKFIGYLAKMESHCPLGPTDWKKIDGTIKGNVVTNMRDHFVIPDGKEYDKQALQRANKAWTQYKFELKKLYFKPKEKTMGEMKTQPPARISPLNWTALVDYWYSDKAQEDEHGEPMSLLALWIKSHSGKDGSFLPGTDTEDFVDDVKAKVEQLRLMYPMKSQTELENEAFEKTMYSDEIPDRPVGYGQGVNKGDIYGVHGVLRKEGYGKFQRRVNLMDNVKEDVATLYKKNEEDEHGEPMSLLALWIKSHSGKDGSFLPGTDTEDFVDDVKAKVEQLRLMYPMKSQTELENEAFEKTMYSDEIPDRPVGYGQGVNKGDIYGVHGVLRKEGYGKFQRRVNLMDNVKEDVATLYKKNEEDEHGEPMSLLALWIKSHSGKDGSFLPGTDTEDFVDDVKAKVEQLRLMYPMKSQTELENEAFEKTMYSDEIPDRPVGYGQGVNKGDIYGVHGVLRKEGYGKFQRRVNLMDNVKEDVATLYKKNEVLEKENEKLKDQVPCL</sequence>
<evidence type="ECO:0000256" key="1">
    <source>
        <dbReference type="SAM" id="Coils"/>
    </source>
</evidence>
<keyword evidence="4" id="KW-1185">Reference proteome</keyword>
<feature type="compositionally biased region" description="Polar residues" evidence="2">
    <location>
        <begin position="299"/>
        <end position="317"/>
    </location>
</feature>
<accession>A0A803KUL0</accession>
<reference evidence="3" key="1">
    <citation type="journal article" date="2017" name="Nature">
        <title>The genome of Chenopodium quinoa.</title>
        <authorList>
            <person name="Jarvis D.E."/>
            <person name="Ho Y.S."/>
            <person name="Lightfoot D.J."/>
            <person name="Schmoeckel S.M."/>
            <person name="Li B."/>
            <person name="Borm T.J.A."/>
            <person name="Ohyanagi H."/>
            <person name="Mineta K."/>
            <person name="Michell C.T."/>
            <person name="Saber N."/>
            <person name="Kharbatia N.M."/>
            <person name="Rupper R.R."/>
            <person name="Sharp A.R."/>
            <person name="Dally N."/>
            <person name="Boughton B.A."/>
            <person name="Woo Y.H."/>
            <person name="Gao G."/>
            <person name="Schijlen E.G.W.M."/>
            <person name="Guo X."/>
            <person name="Momin A.A."/>
            <person name="Negrao S."/>
            <person name="Al-Babili S."/>
            <person name="Gehring C."/>
            <person name="Roessner U."/>
            <person name="Jung C."/>
            <person name="Murphy K."/>
            <person name="Arold S.T."/>
            <person name="Gojobori T."/>
            <person name="van der Linden C.G."/>
            <person name="van Loo E.N."/>
            <person name="Jellen E.N."/>
            <person name="Maughan P.J."/>
            <person name="Tester M."/>
        </authorList>
    </citation>
    <scope>NUCLEOTIDE SEQUENCE [LARGE SCALE GENOMIC DNA]</scope>
    <source>
        <strain evidence="3">cv. PI 614886</strain>
    </source>
</reference>
<dbReference type="Proteomes" id="UP000596660">
    <property type="component" value="Unplaced"/>
</dbReference>
<dbReference type="EnsemblPlants" id="AUR62002718-RA">
    <property type="protein sequence ID" value="AUR62002718-RA:cds"/>
    <property type="gene ID" value="AUR62002718"/>
</dbReference>